<evidence type="ECO:0000313" key="4">
    <source>
        <dbReference type="Proteomes" id="UP001321473"/>
    </source>
</evidence>
<gene>
    <name evidence="3" type="ORF">V5799_029173</name>
</gene>
<dbReference type="Proteomes" id="UP001321473">
    <property type="component" value="Unassembled WGS sequence"/>
</dbReference>
<keyword evidence="4" id="KW-1185">Reference proteome</keyword>
<feature type="transmembrane region" description="Helical" evidence="2">
    <location>
        <begin position="103"/>
        <end position="124"/>
    </location>
</feature>
<comment type="caution">
    <text evidence="3">The sequence shown here is derived from an EMBL/GenBank/DDBJ whole genome shotgun (WGS) entry which is preliminary data.</text>
</comment>
<keyword evidence="2" id="KW-0812">Transmembrane</keyword>
<feature type="region of interest" description="Disordered" evidence="1">
    <location>
        <begin position="1"/>
        <end position="33"/>
    </location>
</feature>
<sequence length="594" mass="66446">MSSSCSSTTSSSSHSDPERASGAKRVACPPRRPGFQRLGQLGFLEMSELREMRRAAQRAFAARAVTTADASRTERREPGSGPQVAGVTVLLVCWHVHPRFNGALSAAILCGVALFLYSVSAVWIRIRYRHLFHATSRADYTDHACRPFSSGCDSTACKMYTGAADSSLNRSQGPSNNFYRFVRDGWKQEHRLLSVLGAAEDMMYGRALNTIEWAPRDTLKPVPVQSVASSVVRSFIELAKSCIETSESSLHRLKMFMAEHNLPWPLTSRWDLLEILLHLSGNWNLHLWLQVTFVLRPSRKVTGNPVLKISHSAAFRTWIASMRTFAGQPRGLAQTVRYQQYVRSMQRLLDVCESQAGEPVATIDAMNRLTLAVVWYAIAEREQRIQGMSVRNLTERTTTGISAGRLLLLLNKYFISSRRLSSIDIVRVENPGILRAAVFVLKSAMWEALTLGLRVAHELGWTADQRIADVTLNVMGLPTSLQSRRCLVPFRNSVGVGWLRLFPTNRGFQTQTADIRGNLMEVLTGHSKSVLDVQAQGDGTMWSLLASVLSEPTPRAGFFIYWLNLMSVRWQLQHQDLTNVLKPGFRAEASLERP</sequence>
<dbReference type="EMBL" id="JARKHS020011808">
    <property type="protein sequence ID" value="KAK8777486.1"/>
    <property type="molecule type" value="Genomic_DNA"/>
</dbReference>
<keyword evidence="2" id="KW-0472">Membrane</keyword>
<evidence type="ECO:0000256" key="2">
    <source>
        <dbReference type="SAM" id="Phobius"/>
    </source>
</evidence>
<evidence type="ECO:0000313" key="3">
    <source>
        <dbReference type="EMBL" id="KAK8777486.1"/>
    </source>
</evidence>
<protein>
    <submittedName>
        <fullName evidence="3">Uncharacterized protein</fullName>
    </submittedName>
</protein>
<proteinExistence type="predicted"/>
<evidence type="ECO:0000256" key="1">
    <source>
        <dbReference type="SAM" id="MobiDB-lite"/>
    </source>
</evidence>
<reference evidence="3 4" key="1">
    <citation type="journal article" date="2023" name="Arcadia Sci">
        <title>De novo assembly of a long-read Amblyomma americanum tick genome.</title>
        <authorList>
            <person name="Chou S."/>
            <person name="Poskanzer K.E."/>
            <person name="Rollins M."/>
            <person name="Thuy-Boun P.S."/>
        </authorList>
    </citation>
    <scope>NUCLEOTIDE SEQUENCE [LARGE SCALE GENOMIC DNA]</scope>
    <source>
        <strain evidence="3">F_SG_1</strain>
        <tissue evidence="3">Salivary glands</tissue>
    </source>
</reference>
<keyword evidence="2" id="KW-1133">Transmembrane helix</keyword>
<accession>A0AAQ4ERS9</accession>
<dbReference type="SUPFAM" id="SSF55486">
    <property type="entry name" value="Metalloproteases ('zincins'), catalytic domain"/>
    <property type="match status" value="1"/>
</dbReference>
<feature type="compositionally biased region" description="Low complexity" evidence="1">
    <location>
        <begin position="1"/>
        <end position="14"/>
    </location>
</feature>
<name>A0AAQ4ERS9_AMBAM</name>
<dbReference type="AlphaFoldDB" id="A0AAQ4ERS9"/>
<organism evidence="3 4">
    <name type="scientific">Amblyomma americanum</name>
    <name type="common">Lone star tick</name>
    <dbReference type="NCBI Taxonomy" id="6943"/>
    <lineage>
        <taxon>Eukaryota</taxon>
        <taxon>Metazoa</taxon>
        <taxon>Ecdysozoa</taxon>
        <taxon>Arthropoda</taxon>
        <taxon>Chelicerata</taxon>
        <taxon>Arachnida</taxon>
        <taxon>Acari</taxon>
        <taxon>Parasitiformes</taxon>
        <taxon>Ixodida</taxon>
        <taxon>Ixodoidea</taxon>
        <taxon>Ixodidae</taxon>
        <taxon>Amblyomminae</taxon>
        <taxon>Amblyomma</taxon>
    </lineage>
</organism>